<organism evidence="3 4">
    <name type="scientific">Roseisolibacter agri</name>
    <dbReference type="NCBI Taxonomy" id="2014610"/>
    <lineage>
        <taxon>Bacteria</taxon>
        <taxon>Pseudomonadati</taxon>
        <taxon>Gemmatimonadota</taxon>
        <taxon>Gemmatimonadia</taxon>
        <taxon>Gemmatimonadales</taxon>
        <taxon>Gemmatimonadaceae</taxon>
        <taxon>Roseisolibacter</taxon>
    </lineage>
</organism>
<dbReference type="Proteomes" id="UP001161325">
    <property type="component" value="Unassembled WGS sequence"/>
</dbReference>
<dbReference type="Pfam" id="PF13439">
    <property type="entry name" value="Glyco_transf_4"/>
    <property type="match status" value="1"/>
</dbReference>
<evidence type="ECO:0000313" key="4">
    <source>
        <dbReference type="Proteomes" id="UP001161325"/>
    </source>
</evidence>
<dbReference type="InterPro" id="IPR001296">
    <property type="entry name" value="Glyco_trans_1"/>
</dbReference>
<dbReference type="PANTHER" id="PTHR12526">
    <property type="entry name" value="GLYCOSYLTRANSFERASE"/>
    <property type="match status" value="1"/>
</dbReference>
<feature type="domain" description="Glycosyl transferase family 1" evidence="1">
    <location>
        <begin position="180"/>
        <end position="340"/>
    </location>
</feature>
<evidence type="ECO:0000259" key="1">
    <source>
        <dbReference type="Pfam" id="PF00534"/>
    </source>
</evidence>
<proteinExistence type="predicted"/>
<keyword evidence="3" id="KW-0808">Transferase</keyword>
<evidence type="ECO:0000259" key="2">
    <source>
        <dbReference type="Pfam" id="PF13439"/>
    </source>
</evidence>
<keyword evidence="4" id="KW-1185">Reference proteome</keyword>
<dbReference type="PANTHER" id="PTHR12526:SF636">
    <property type="entry name" value="BLL3647 PROTEIN"/>
    <property type="match status" value="1"/>
</dbReference>
<accession>A0AA37Q9F2</accession>
<feature type="domain" description="Glycosyltransferase subfamily 4-like N-terminal" evidence="2">
    <location>
        <begin position="18"/>
        <end position="168"/>
    </location>
</feature>
<dbReference type="CDD" id="cd03801">
    <property type="entry name" value="GT4_PimA-like"/>
    <property type="match status" value="1"/>
</dbReference>
<sequence length="403" mass="43343">MTAPATVLFAHSGRDWIRGSERCLLDLIARLDRTRFTPVLACESRVLADAAGALGAEIEHVPEWRDGWRPPMEQVRRVQRIVQAHGVRLVHANNLIPIPSVLPVARSGGIPVVAHIHLMMTREERLHSWLHQAAAIVGVSRHVVAGLLDDGMPPSRVHVVYNGIDRSRLDAGNACALRTSLGIAPHAFVATVVGSLIEIKGQRVIIDAIGALRAAGVDAHLLMVGDGEARPALEAQAAALGLTGHVHVLGERGDVGAMLRDATDVAVTASRMEAFPLNVLEAQYARVPVVASDIPAHREGVVVDATGLLFPPGDAGALAAHLAALATAPDRRRAMGEAGHARVLERFLVERYADEFQALYRALLAEPASRHGWRGSVWPAAYGEWIRGAVGRRLARVRHRARA</sequence>
<comment type="caution">
    <text evidence="3">The sequence shown here is derived from an EMBL/GenBank/DDBJ whole genome shotgun (WGS) entry which is preliminary data.</text>
</comment>
<dbReference type="SUPFAM" id="SSF53756">
    <property type="entry name" value="UDP-Glycosyltransferase/glycogen phosphorylase"/>
    <property type="match status" value="1"/>
</dbReference>
<name>A0AA37Q9F2_9BACT</name>
<reference evidence="3" key="1">
    <citation type="submission" date="2022-08" db="EMBL/GenBank/DDBJ databases">
        <title>Draft genome sequencing of Roseisolibacter agri AW1220.</title>
        <authorList>
            <person name="Tobiishi Y."/>
            <person name="Tonouchi A."/>
        </authorList>
    </citation>
    <scope>NUCLEOTIDE SEQUENCE</scope>
    <source>
        <strain evidence="3">AW1220</strain>
    </source>
</reference>
<dbReference type="Pfam" id="PF00534">
    <property type="entry name" value="Glycos_transf_1"/>
    <property type="match status" value="1"/>
</dbReference>
<dbReference type="Gene3D" id="3.40.50.2000">
    <property type="entry name" value="Glycogen Phosphorylase B"/>
    <property type="match status" value="2"/>
</dbReference>
<dbReference type="EMBL" id="BRXS01000005">
    <property type="protein sequence ID" value="GLC27172.1"/>
    <property type="molecule type" value="Genomic_DNA"/>
</dbReference>
<protein>
    <submittedName>
        <fullName evidence="3">Glycosyl transferase</fullName>
    </submittedName>
</protein>
<evidence type="ECO:0000313" key="3">
    <source>
        <dbReference type="EMBL" id="GLC27172.1"/>
    </source>
</evidence>
<dbReference type="InterPro" id="IPR028098">
    <property type="entry name" value="Glyco_trans_4-like_N"/>
</dbReference>
<dbReference type="GO" id="GO:0016757">
    <property type="term" value="F:glycosyltransferase activity"/>
    <property type="evidence" value="ECO:0007669"/>
    <property type="project" value="InterPro"/>
</dbReference>
<gene>
    <name evidence="3" type="primary">sypI</name>
    <name evidence="3" type="ORF">rosag_36850</name>
</gene>
<dbReference type="RefSeq" id="WP_284351618.1">
    <property type="nucleotide sequence ID" value="NZ_BRXS01000005.1"/>
</dbReference>
<dbReference type="AlphaFoldDB" id="A0AA37Q9F2"/>